<accession>A0A6C0DWB5</accession>
<dbReference type="EMBL" id="MN739682">
    <property type="protein sequence ID" value="QHT20731.1"/>
    <property type="molecule type" value="Genomic_DNA"/>
</dbReference>
<dbReference type="GO" id="GO:0032259">
    <property type="term" value="P:methylation"/>
    <property type="evidence" value="ECO:0007669"/>
    <property type="project" value="InterPro"/>
</dbReference>
<name>A0A6C0DWB5_9ZZZZ</name>
<dbReference type="GO" id="GO:0005737">
    <property type="term" value="C:cytoplasm"/>
    <property type="evidence" value="ECO:0007669"/>
    <property type="project" value="TreeGrafter"/>
</dbReference>
<dbReference type="GO" id="GO:0005634">
    <property type="term" value="C:nucleus"/>
    <property type="evidence" value="ECO:0007669"/>
    <property type="project" value="UniProtKB-ARBA"/>
</dbReference>
<dbReference type="InterPro" id="IPR050851">
    <property type="entry name" value="mRNA_Cap_2O-Ribose_MeTrfase"/>
</dbReference>
<reference evidence="2" key="1">
    <citation type="journal article" date="2020" name="Nature">
        <title>Giant virus diversity and host interactions through global metagenomics.</title>
        <authorList>
            <person name="Schulz F."/>
            <person name="Roux S."/>
            <person name="Paez-Espino D."/>
            <person name="Jungbluth S."/>
            <person name="Walsh D.A."/>
            <person name="Denef V.J."/>
            <person name="McMahon K.D."/>
            <person name="Konstantinidis K.T."/>
            <person name="Eloe-Fadrosh E.A."/>
            <person name="Kyrpides N.C."/>
            <person name="Woyke T."/>
        </authorList>
    </citation>
    <scope>NUCLEOTIDE SEQUENCE</scope>
    <source>
        <strain evidence="2">GVMAG-M-3300023174-68</strain>
    </source>
</reference>
<dbReference type="Pfam" id="PF01728">
    <property type="entry name" value="FtsJ"/>
    <property type="match status" value="1"/>
</dbReference>
<dbReference type="InterPro" id="IPR002877">
    <property type="entry name" value="RNA_MeTrfase_FtsJ_dom"/>
</dbReference>
<protein>
    <recommendedName>
        <fullName evidence="1">Ribosomal RNA methyltransferase FtsJ domain-containing protein</fullName>
    </recommendedName>
</protein>
<evidence type="ECO:0000313" key="2">
    <source>
        <dbReference type="EMBL" id="QHT20731.1"/>
    </source>
</evidence>
<dbReference type="GO" id="GO:0004483">
    <property type="term" value="F:methyltransferase cap1 activity"/>
    <property type="evidence" value="ECO:0007669"/>
    <property type="project" value="TreeGrafter"/>
</dbReference>
<proteinExistence type="predicted"/>
<evidence type="ECO:0000259" key="1">
    <source>
        <dbReference type="Pfam" id="PF01728"/>
    </source>
</evidence>
<dbReference type="GO" id="GO:0006370">
    <property type="term" value="P:7-methylguanosine mRNA capping"/>
    <property type="evidence" value="ECO:0007669"/>
    <property type="project" value="TreeGrafter"/>
</dbReference>
<dbReference type="PANTHER" id="PTHR16121:SF0">
    <property type="entry name" value="CAP-SPECIFIC MRNA (NUCLEOSIDE-2'-O-)-METHYLTRANSFERASE 1"/>
    <property type="match status" value="1"/>
</dbReference>
<dbReference type="AlphaFoldDB" id="A0A6C0DWB5"/>
<organism evidence="2">
    <name type="scientific">viral metagenome</name>
    <dbReference type="NCBI Taxonomy" id="1070528"/>
    <lineage>
        <taxon>unclassified sequences</taxon>
        <taxon>metagenomes</taxon>
        <taxon>organismal metagenomes</taxon>
    </lineage>
</organism>
<dbReference type="PANTHER" id="PTHR16121">
    <property type="entry name" value="CAP-SPECIFIC MRNA (NUCLEOSIDE-2'-O-)-METHYLTRANSFERASE 1-RELATED"/>
    <property type="match status" value="1"/>
</dbReference>
<dbReference type="SUPFAM" id="SSF53335">
    <property type="entry name" value="S-adenosyl-L-methionine-dependent methyltransferases"/>
    <property type="match status" value="1"/>
</dbReference>
<sequence length="415" mass="49704">MSANIGKSNVNKKYKLESNSDKDIDISLTLEYSKQSESPIEKYGYDEELNIYRSKIDNIEGEIWKKVRWYINKYDFQVKDPIINRAFYKYWEIINEFDIFEEYVNRELILHCAEAPGGFIQGTNIYLQIDRFVDEVKKKDENKNKIDEEGFTFVKRKKTTKKDYIIYSISLNKDLPQYKMYNLPTYNKNILNKYIYITYGKDNTGDINNIENVKHIERMTNASFYLITADGGFDEGIDFNNKEQLHYSLILNEIGTAIRLQKYDGHFILKMFDIFTETSIHLLYLLNLCYKNVHIYKPKTSRPTNSEKYIICKNFKLDDNKRNEILEKLLLPKLKKNLYMSFRLFDEIPEDFVENIRNINTILVKKQCEYLQYAIELCNNQDFFVEYDLNINDLIEKRKEIFNEWAETYNLEAYV</sequence>
<feature type="domain" description="Ribosomal RNA methyltransferase FtsJ" evidence="1">
    <location>
        <begin position="84"/>
        <end position="315"/>
    </location>
</feature>
<dbReference type="InterPro" id="IPR029063">
    <property type="entry name" value="SAM-dependent_MTases_sf"/>
</dbReference>
<dbReference type="Gene3D" id="3.40.50.12760">
    <property type="match status" value="1"/>
</dbReference>